<name>A0A8H4BBP6_MUCCL</name>
<protein>
    <recommendedName>
        <fullName evidence="5">DASH complex subunit DAD1</fullName>
    </recommendedName>
</protein>
<dbReference type="AlphaFoldDB" id="A0A8H4BBP6"/>
<dbReference type="EMBL" id="JAAECE010000007">
    <property type="protein sequence ID" value="KAF1799230.1"/>
    <property type="molecule type" value="Genomic_DNA"/>
</dbReference>
<comment type="caution">
    <text evidence="3">The sequence shown here is derived from an EMBL/GenBank/DDBJ whole genome shotgun (WGS) entry which is preliminary data.</text>
</comment>
<feature type="coiled-coil region" evidence="1">
    <location>
        <begin position="18"/>
        <end position="45"/>
    </location>
</feature>
<evidence type="ECO:0008006" key="5">
    <source>
        <dbReference type="Google" id="ProtNLM"/>
    </source>
</evidence>
<dbReference type="Proteomes" id="UP000469890">
    <property type="component" value="Unassembled WGS sequence"/>
</dbReference>
<evidence type="ECO:0000313" key="3">
    <source>
        <dbReference type="EMBL" id="KAF1799230.1"/>
    </source>
</evidence>
<feature type="compositionally biased region" description="Basic and acidic residues" evidence="2">
    <location>
        <begin position="85"/>
        <end position="98"/>
    </location>
</feature>
<keyword evidence="1" id="KW-0175">Coiled coil</keyword>
<dbReference type="GO" id="GO:0072686">
    <property type="term" value="C:mitotic spindle"/>
    <property type="evidence" value="ECO:0007669"/>
    <property type="project" value="InterPro"/>
</dbReference>
<accession>A0A8H4BBP6</accession>
<sequence length="98" mass="11238">MDNSKNLDAYYEERLTQLEEVKTGLERLKVNMNAMVRNMETMNAIGSQFGASAHLWTSFHKTISRPSSTFEQQPIARPTSSLLARDLDERSMGEEERL</sequence>
<feature type="region of interest" description="Disordered" evidence="2">
    <location>
        <begin position="67"/>
        <end position="98"/>
    </location>
</feature>
<dbReference type="Pfam" id="PF08649">
    <property type="entry name" value="DASH_Dad1"/>
    <property type="match status" value="1"/>
</dbReference>
<evidence type="ECO:0000313" key="4">
    <source>
        <dbReference type="Proteomes" id="UP000469890"/>
    </source>
</evidence>
<dbReference type="InterPro" id="IPR013958">
    <property type="entry name" value="DASH_Dad1"/>
</dbReference>
<gene>
    <name evidence="3" type="ORF">FB192DRAFT_1395649</name>
</gene>
<feature type="compositionally biased region" description="Polar residues" evidence="2">
    <location>
        <begin position="67"/>
        <end position="82"/>
    </location>
</feature>
<evidence type="ECO:0000256" key="2">
    <source>
        <dbReference type="SAM" id="MobiDB-lite"/>
    </source>
</evidence>
<reference evidence="3 4" key="1">
    <citation type="submission" date="2019-09" db="EMBL/GenBank/DDBJ databases">
        <authorList>
            <consortium name="DOE Joint Genome Institute"/>
            <person name="Mondo S.J."/>
            <person name="Navarro-Mendoza M.I."/>
            <person name="Perez-Arques C."/>
            <person name="Panchal S."/>
            <person name="Nicolas F.E."/>
            <person name="Ganguly P."/>
            <person name="Pangilinan J."/>
            <person name="Grigoriev I."/>
            <person name="Heitman J."/>
            <person name="Sanya K."/>
            <person name="Garre V."/>
        </authorList>
    </citation>
    <scope>NUCLEOTIDE SEQUENCE [LARGE SCALE GENOMIC DNA]</scope>
    <source>
        <strain evidence="3 4">MU402</strain>
    </source>
</reference>
<dbReference type="GO" id="GO:0042729">
    <property type="term" value="C:DASH complex"/>
    <property type="evidence" value="ECO:0007669"/>
    <property type="project" value="InterPro"/>
</dbReference>
<proteinExistence type="predicted"/>
<organism evidence="3 4">
    <name type="scientific">Mucor circinelloides f. lusitanicus</name>
    <name type="common">Mucor racemosus var. lusitanicus</name>
    <dbReference type="NCBI Taxonomy" id="29924"/>
    <lineage>
        <taxon>Eukaryota</taxon>
        <taxon>Fungi</taxon>
        <taxon>Fungi incertae sedis</taxon>
        <taxon>Mucoromycota</taxon>
        <taxon>Mucoromycotina</taxon>
        <taxon>Mucoromycetes</taxon>
        <taxon>Mucorales</taxon>
        <taxon>Mucorineae</taxon>
        <taxon>Mucoraceae</taxon>
        <taxon>Mucor</taxon>
    </lineage>
</organism>
<evidence type="ECO:0000256" key="1">
    <source>
        <dbReference type="SAM" id="Coils"/>
    </source>
</evidence>